<dbReference type="InterPro" id="IPR050523">
    <property type="entry name" value="AKR_Detox_Biosynth"/>
</dbReference>
<dbReference type="GO" id="GO:0005829">
    <property type="term" value="C:cytosol"/>
    <property type="evidence" value="ECO:0007669"/>
    <property type="project" value="UniProtKB-ARBA"/>
</dbReference>
<organism evidence="3">
    <name type="scientific">Companilactobacillus formosensis</name>
    <dbReference type="NCBI Taxonomy" id="1617889"/>
    <lineage>
        <taxon>Bacteria</taxon>
        <taxon>Bacillati</taxon>
        <taxon>Bacillota</taxon>
        <taxon>Bacilli</taxon>
        <taxon>Lactobacillales</taxon>
        <taxon>Lactobacillaceae</taxon>
        <taxon>Companilactobacillus</taxon>
    </lineage>
</organism>
<dbReference type="Pfam" id="PF00248">
    <property type="entry name" value="Aldo_ket_red"/>
    <property type="match status" value="1"/>
</dbReference>
<comment type="caution">
    <text evidence="3">The sequence shown here is derived from an EMBL/GenBank/DDBJ whole genome shotgun (WGS) entry which is preliminary data.</text>
</comment>
<dbReference type="SUPFAM" id="SSF51430">
    <property type="entry name" value="NAD(P)-linked oxidoreductase"/>
    <property type="match status" value="1"/>
</dbReference>
<dbReference type="PRINTS" id="PR00069">
    <property type="entry name" value="ALDKETRDTASE"/>
</dbReference>
<name>A0A2P4R8H2_9LACO</name>
<keyword evidence="1" id="KW-0560">Oxidoreductase</keyword>
<sequence length="336" mass="38481">MEYRKLGNTGLDVSRICLGTMGFGRPGNEMFPWAVDEIASEKVVKKALDLGINFFDTANIYSHGDSEKFLGQALKKNANRDEIAVATKVFFTPSDKPNQHGLSRKAIMTQIDKSSTRLDMNYVDLYIIHRWDYSTPIEETMEALHDIVKAGKARYIGASAMYSWQFEQAQAIAREHNWTEFVSMQNHLNLLYREEEREMMPLCEEENIAVTPYSPLASGHLTRPTWDARTKRSETDKVARSKYDTDETNDMQIVKRVNDIAEKYHTSMTQVSLAWLLKKPQVVAPIIGATNPDHLEDATDSLNLQLTREDVNYLEELYLPHKVVGAYTKEETDFTR</sequence>
<gene>
    <name evidence="3" type="ORF">C2R26_02550</name>
</gene>
<dbReference type="Gene3D" id="3.20.20.100">
    <property type="entry name" value="NADP-dependent oxidoreductase domain"/>
    <property type="match status" value="1"/>
</dbReference>
<evidence type="ECO:0000313" key="3">
    <source>
        <dbReference type="EMBL" id="POH37530.1"/>
    </source>
</evidence>
<reference evidence="3" key="1">
    <citation type="submission" date="2018-01" db="EMBL/GenBank/DDBJ databases">
        <title>Genome sequnecing of Lactobacillus formosensis KACC 18721.</title>
        <authorList>
            <person name="Kim S.-J."/>
            <person name="Heo J."/>
        </authorList>
    </citation>
    <scope>NUCLEOTIDE SEQUENCE</scope>
    <source>
        <strain evidence="3">KACC 18721</strain>
    </source>
</reference>
<feature type="domain" description="NADP-dependent oxidoreductase" evidence="2">
    <location>
        <begin position="15"/>
        <end position="318"/>
    </location>
</feature>
<dbReference type="PANTHER" id="PTHR43364:SF4">
    <property type="entry name" value="NAD(P)-LINKED OXIDOREDUCTASE SUPERFAMILY PROTEIN"/>
    <property type="match status" value="1"/>
</dbReference>
<dbReference type="InterPro" id="IPR023210">
    <property type="entry name" value="NADP_OxRdtase_dom"/>
</dbReference>
<dbReference type="CDD" id="cd19079">
    <property type="entry name" value="AKR_EcYajO-like"/>
    <property type="match status" value="1"/>
</dbReference>
<accession>A0A2P4R8H2</accession>
<dbReference type="AlphaFoldDB" id="A0A2P4R8H2"/>
<evidence type="ECO:0000259" key="2">
    <source>
        <dbReference type="Pfam" id="PF00248"/>
    </source>
</evidence>
<dbReference type="PANTHER" id="PTHR43364">
    <property type="entry name" value="NADH-SPECIFIC METHYLGLYOXAL REDUCTASE-RELATED"/>
    <property type="match status" value="1"/>
</dbReference>
<protein>
    <submittedName>
        <fullName evidence="3">Aldo/keto reductase</fullName>
    </submittedName>
</protein>
<dbReference type="FunFam" id="3.20.20.100:FF:000004">
    <property type="entry name" value="Oxidoreductase, aldo/keto reductase"/>
    <property type="match status" value="1"/>
</dbReference>
<dbReference type="GO" id="GO:0016491">
    <property type="term" value="F:oxidoreductase activity"/>
    <property type="evidence" value="ECO:0007669"/>
    <property type="project" value="UniProtKB-KW"/>
</dbReference>
<proteinExistence type="predicted"/>
<dbReference type="InterPro" id="IPR036812">
    <property type="entry name" value="NAD(P)_OxRdtase_dom_sf"/>
</dbReference>
<evidence type="ECO:0000256" key="1">
    <source>
        <dbReference type="ARBA" id="ARBA00023002"/>
    </source>
</evidence>
<dbReference type="EMBL" id="PPWZ01000013">
    <property type="protein sequence ID" value="POH37530.1"/>
    <property type="molecule type" value="Genomic_DNA"/>
</dbReference>
<dbReference type="InterPro" id="IPR020471">
    <property type="entry name" value="AKR"/>
</dbReference>